<name>A0A2Z7ATG2_9LAMI</name>
<protein>
    <submittedName>
        <fullName evidence="2">Myosin-11-like</fullName>
    </submittedName>
</protein>
<dbReference type="EMBL" id="KV011932">
    <property type="protein sequence ID" value="KZV25211.1"/>
    <property type="molecule type" value="Genomic_DNA"/>
</dbReference>
<dbReference type="Proteomes" id="UP000250235">
    <property type="component" value="Unassembled WGS sequence"/>
</dbReference>
<reference evidence="2 3" key="1">
    <citation type="journal article" date="2015" name="Proc. Natl. Acad. Sci. U.S.A.">
        <title>The resurrection genome of Boea hygrometrica: A blueprint for survival of dehydration.</title>
        <authorList>
            <person name="Xiao L."/>
            <person name="Yang G."/>
            <person name="Zhang L."/>
            <person name="Yang X."/>
            <person name="Zhao S."/>
            <person name="Ji Z."/>
            <person name="Zhou Q."/>
            <person name="Hu M."/>
            <person name="Wang Y."/>
            <person name="Chen M."/>
            <person name="Xu Y."/>
            <person name="Jin H."/>
            <person name="Xiao X."/>
            <person name="Hu G."/>
            <person name="Bao F."/>
            <person name="Hu Y."/>
            <person name="Wan P."/>
            <person name="Li L."/>
            <person name="Deng X."/>
            <person name="Kuang T."/>
            <person name="Xiang C."/>
            <person name="Zhu J.K."/>
            <person name="Oliver M.J."/>
            <person name="He Y."/>
        </authorList>
    </citation>
    <scope>NUCLEOTIDE SEQUENCE [LARGE SCALE GENOMIC DNA]</scope>
    <source>
        <strain evidence="3">cv. XS01</strain>
    </source>
</reference>
<sequence>MENIRFVLYEDDLVAFFSHNLVRENAVLNGDESSADADSWLQHVTVLYEDDLVAFFSHNLVRENAVSCVQGKFVEISEERFACVFALPTARLNSRDEVPKDLIYDAQSVFSESGEPIKTSCKNKEMKIEFHLLNDILSKSVTVKAGSFDAVTHERFLLMTAIHCGLKINWSKIVFHILKDMGALDQTLGDAKTFHPLKILTVKTFGTYVSKNKSIIAEEVTDEPPVENVVKKAAGKRRPTPAAEPVAKRKHTTVRRSAPIEKNLPIVPVVQNPKHIILLSYSLLAMPCCFDMRVPGCCARGRAGSSRVPLRPRGNSHVPHLPAGFVSCYERSW</sequence>
<evidence type="ECO:0000313" key="3">
    <source>
        <dbReference type="Proteomes" id="UP000250235"/>
    </source>
</evidence>
<organism evidence="2 3">
    <name type="scientific">Dorcoceras hygrometricum</name>
    <dbReference type="NCBI Taxonomy" id="472368"/>
    <lineage>
        <taxon>Eukaryota</taxon>
        <taxon>Viridiplantae</taxon>
        <taxon>Streptophyta</taxon>
        <taxon>Embryophyta</taxon>
        <taxon>Tracheophyta</taxon>
        <taxon>Spermatophyta</taxon>
        <taxon>Magnoliopsida</taxon>
        <taxon>eudicotyledons</taxon>
        <taxon>Gunneridae</taxon>
        <taxon>Pentapetalae</taxon>
        <taxon>asterids</taxon>
        <taxon>lamiids</taxon>
        <taxon>Lamiales</taxon>
        <taxon>Gesneriaceae</taxon>
        <taxon>Didymocarpoideae</taxon>
        <taxon>Trichosporeae</taxon>
        <taxon>Loxocarpinae</taxon>
        <taxon>Dorcoceras</taxon>
    </lineage>
</organism>
<evidence type="ECO:0000256" key="1">
    <source>
        <dbReference type="SAM" id="MobiDB-lite"/>
    </source>
</evidence>
<proteinExistence type="predicted"/>
<gene>
    <name evidence="2" type="ORF">F511_40451</name>
</gene>
<feature type="region of interest" description="Disordered" evidence="1">
    <location>
        <begin position="233"/>
        <end position="254"/>
    </location>
</feature>
<keyword evidence="3" id="KW-1185">Reference proteome</keyword>
<accession>A0A2Z7ATG2</accession>
<evidence type="ECO:0000313" key="2">
    <source>
        <dbReference type="EMBL" id="KZV25211.1"/>
    </source>
</evidence>
<dbReference type="AlphaFoldDB" id="A0A2Z7ATG2"/>